<sequence>MVAAAGTLYDLGPIDAASWNQLCFSYDAEAKEIIGGATVKRLETKQSKPEVCLGSPQKSQPSLVSIIAAVSITAGLPGDLSSNTSNCSSLVSSSDLLTIDSSWSRHGNVLDVDYMEEELCSKSFQTLLLPRAANYNESRDLCKAFGGSLPTKEQVLEGLRKVGENFPKIDSASGFSEKSVSWILSQPSDDEDLAAECFTLLTNGSVGSRPCVSELEFSICRKPTWVRYTLYGDVGNFDRYYFLKMLPEGRFYFEGIQTSNISEEGDTWHLRSHLHRRTWKLAGRGALPLGRRVWHSDNKNATFTLTSCSVLRFSTNDGLCIPGSQRCDGKKDLADGSDEWRCRERLVEKPADYDSTVPPTNGRNAQGVVFYDYDLFNINHITSEKGEAHLDLGFALDWQDHRVTLWDVGPNPVIFSCEDIWYPKIGMYAGYKTGAAIDVECYSSSCYVEKIKGVSEQLDLSDPLMGRSLPGRKQNLSVFSECRVTLPCHFEFHRFPFGSHVCNGTFYFLRDTLKMMWRRKATVDDSEYEQNNNLLDFRLVNITSETSITPLSEGKNLTFLVISLHLQSLYEYHLLNSFGPSALMFIICYTTLFIPISDFNERVMVSLTAMLVLAALFSQATNSYVKTPYFKLIDICNTRKLVHQRQCQG</sequence>
<dbReference type="InterPro" id="IPR038050">
    <property type="entry name" value="Neuro_actylchol_rec"/>
</dbReference>
<dbReference type="InterPro" id="IPR006202">
    <property type="entry name" value="Neur_chan_lig-bd"/>
</dbReference>
<accession>A0A3R7LUA3</accession>
<dbReference type="Pfam" id="PF00057">
    <property type="entry name" value="Ldl_recept_a"/>
    <property type="match status" value="1"/>
</dbReference>
<dbReference type="GO" id="GO:0004888">
    <property type="term" value="F:transmembrane signaling receptor activity"/>
    <property type="evidence" value="ECO:0007669"/>
    <property type="project" value="InterPro"/>
</dbReference>
<organism evidence="9 10">
    <name type="scientific">Penaeus vannamei</name>
    <name type="common">Whiteleg shrimp</name>
    <name type="synonym">Litopenaeus vannamei</name>
    <dbReference type="NCBI Taxonomy" id="6689"/>
    <lineage>
        <taxon>Eukaryota</taxon>
        <taxon>Metazoa</taxon>
        <taxon>Ecdysozoa</taxon>
        <taxon>Arthropoda</taxon>
        <taxon>Crustacea</taxon>
        <taxon>Multicrustacea</taxon>
        <taxon>Malacostraca</taxon>
        <taxon>Eumalacostraca</taxon>
        <taxon>Eucarida</taxon>
        <taxon>Decapoda</taxon>
        <taxon>Dendrobranchiata</taxon>
        <taxon>Penaeoidea</taxon>
        <taxon>Penaeidae</taxon>
        <taxon>Penaeus</taxon>
    </lineage>
</organism>
<dbReference type="PROSITE" id="PS50068">
    <property type="entry name" value="LDLRA_2"/>
    <property type="match status" value="1"/>
</dbReference>
<dbReference type="Proteomes" id="UP000283509">
    <property type="component" value="Unassembled WGS sequence"/>
</dbReference>
<dbReference type="GO" id="GO:0005230">
    <property type="term" value="F:extracellular ligand-gated monoatomic ion channel activity"/>
    <property type="evidence" value="ECO:0007669"/>
    <property type="project" value="InterPro"/>
</dbReference>
<dbReference type="SMART" id="SM00192">
    <property type="entry name" value="LDLa"/>
    <property type="match status" value="1"/>
</dbReference>
<evidence type="ECO:0000256" key="3">
    <source>
        <dbReference type="ARBA" id="ARBA00022989"/>
    </source>
</evidence>
<dbReference type="InterPro" id="IPR036055">
    <property type="entry name" value="LDL_receptor-like_sf"/>
</dbReference>
<gene>
    <name evidence="9" type="ORF">C7M84_018917</name>
</gene>
<keyword evidence="5 6" id="KW-1015">Disulfide bond</keyword>
<feature type="domain" description="Neurotransmitter-gated ion-channel ligand-binding" evidence="8">
    <location>
        <begin position="345"/>
        <end position="545"/>
    </location>
</feature>
<feature type="transmembrane region" description="Helical" evidence="7">
    <location>
        <begin position="603"/>
        <end position="621"/>
    </location>
</feature>
<evidence type="ECO:0000256" key="4">
    <source>
        <dbReference type="ARBA" id="ARBA00023136"/>
    </source>
</evidence>
<dbReference type="InterPro" id="IPR036734">
    <property type="entry name" value="Neur_chan_lig-bd_sf"/>
</dbReference>
<name>A0A3R7LUA3_PENVA</name>
<dbReference type="OrthoDB" id="6380893at2759"/>
<dbReference type="PANTHER" id="PTHR18945">
    <property type="entry name" value="NEUROTRANSMITTER GATED ION CHANNEL"/>
    <property type="match status" value="1"/>
</dbReference>
<dbReference type="CDD" id="cd00112">
    <property type="entry name" value="LDLa"/>
    <property type="match status" value="1"/>
</dbReference>
<dbReference type="GO" id="GO:0016020">
    <property type="term" value="C:membrane"/>
    <property type="evidence" value="ECO:0007669"/>
    <property type="project" value="UniProtKB-SubCell"/>
</dbReference>
<evidence type="ECO:0000256" key="7">
    <source>
        <dbReference type="SAM" id="Phobius"/>
    </source>
</evidence>
<evidence type="ECO:0000256" key="6">
    <source>
        <dbReference type="PROSITE-ProRule" id="PRU00124"/>
    </source>
</evidence>
<dbReference type="EMBL" id="QCYY01003476">
    <property type="protein sequence ID" value="ROT63163.1"/>
    <property type="molecule type" value="Genomic_DNA"/>
</dbReference>
<dbReference type="SUPFAM" id="SSF57424">
    <property type="entry name" value="LDL receptor-like module"/>
    <property type="match status" value="1"/>
</dbReference>
<comment type="caution">
    <text evidence="9">The sequence shown here is derived from an EMBL/GenBank/DDBJ whole genome shotgun (WGS) entry which is preliminary data.</text>
</comment>
<evidence type="ECO:0000256" key="5">
    <source>
        <dbReference type="ARBA" id="ARBA00023157"/>
    </source>
</evidence>
<protein>
    <submittedName>
        <fullName evidence="9">Glycine receptor subunit alphaZ1</fullName>
    </submittedName>
</protein>
<dbReference type="Gene3D" id="4.10.400.10">
    <property type="entry name" value="Low-density Lipoprotein Receptor"/>
    <property type="match status" value="1"/>
</dbReference>
<keyword evidence="10" id="KW-1185">Reference proteome</keyword>
<feature type="disulfide bond" evidence="6">
    <location>
        <begin position="327"/>
        <end position="342"/>
    </location>
</feature>
<comment type="subcellular location">
    <subcellularLocation>
        <location evidence="1">Membrane</location>
        <topology evidence="1">Multi-pass membrane protein</topology>
    </subcellularLocation>
</comment>
<keyword evidence="9" id="KW-0675">Receptor</keyword>
<keyword evidence="3 7" id="KW-1133">Transmembrane helix</keyword>
<reference evidence="9 10" key="1">
    <citation type="submission" date="2018-04" db="EMBL/GenBank/DDBJ databases">
        <authorList>
            <person name="Zhang X."/>
            <person name="Yuan J."/>
            <person name="Li F."/>
            <person name="Xiang J."/>
        </authorList>
    </citation>
    <scope>NUCLEOTIDE SEQUENCE [LARGE SCALE GENOMIC DNA]</scope>
    <source>
        <tissue evidence="9">Muscle</tissue>
    </source>
</reference>
<dbReference type="InterPro" id="IPR036719">
    <property type="entry name" value="Neuro-gated_channel_TM_sf"/>
</dbReference>
<proteinExistence type="predicted"/>
<dbReference type="InterPro" id="IPR002172">
    <property type="entry name" value="LDrepeatLR_classA_rpt"/>
</dbReference>
<keyword evidence="2 7" id="KW-0812">Transmembrane</keyword>
<evidence type="ECO:0000313" key="9">
    <source>
        <dbReference type="EMBL" id="ROT63163.1"/>
    </source>
</evidence>
<dbReference type="Pfam" id="PF02931">
    <property type="entry name" value="Neur_chan_LBD"/>
    <property type="match status" value="1"/>
</dbReference>
<dbReference type="InterPro" id="IPR006201">
    <property type="entry name" value="Neur_channel"/>
</dbReference>
<feature type="disulfide bond" evidence="6">
    <location>
        <begin position="308"/>
        <end position="320"/>
    </location>
</feature>
<evidence type="ECO:0000313" key="10">
    <source>
        <dbReference type="Proteomes" id="UP000283509"/>
    </source>
</evidence>
<evidence type="ECO:0000256" key="2">
    <source>
        <dbReference type="ARBA" id="ARBA00022692"/>
    </source>
</evidence>
<dbReference type="AlphaFoldDB" id="A0A3R7LUA3"/>
<dbReference type="Gene3D" id="2.70.170.10">
    <property type="entry name" value="Neurotransmitter-gated ion-channel ligand-binding domain"/>
    <property type="match status" value="1"/>
</dbReference>
<reference evidence="9 10" key="2">
    <citation type="submission" date="2019-01" db="EMBL/GenBank/DDBJ databases">
        <title>The decoding of complex shrimp genome reveals the adaptation for benthos swimmer, frequently molting mechanism and breeding impact on genome.</title>
        <authorList>
            <person name="Sun Y."/>
            <person name="Gao Y."/>
            <person name="Yu Y."/>
        </authorList>
    </citation>
    <scope>NUCLEOTIDE SEQUENCE [LARGE SCALE GENOMIC DNA]</scope>
    <source>
        <tissue evidence="9">Muscle</tissue>
    </source>
</reference>
<dbReference type="SUPFAM" id="SSF90112">
    <property type="entry name" value="Neurotransmitter-gated ion-channel transmembrane pore"/>
    <property type="match status" value="1"/>
</dbReference>
<keyword evidence="4 7" id="KW-0472">Membrane</keyword>
<comment type="caution">
    <text evidence="6">Lacks conserved residue(s) required for the propagation of feature annotation.</text>
</comment>
<evidence type="ECO:0000259" key="8">
    <source>
        <dbReference type="Pfam" id="PF02931"/>
    </source>
</evidence>
<dbReference type="Gene3D" id="1.20.58.390">
    <property type="entry name" value="Neurotransmitter-gated ion-channel transmembrane domain"/>
    <property type="match status" value="1"/>
</dbReference>
<evidence type="ECO:0000256" key="1">
    <source>
        <dbReference type="ARBA" id="ARBA00004141"/>
    </source>
</evidence>
<feature type="transmembrane region" description="Helical" evidence="7">
    <location>
        <begin position="578"/>
        <end position="596"/>
    </location>
</feature>
<dbReference type="SUPFAM" id="SSF63712">
    <property type="entry name" value="Nicotinic receptor ligand binding domain-like"/>
    <property type="match status" value="1"/>
</dbReference>